<reference evidence="1" key="2">
    <citation type="submission" date="2018-04" db="EMBL/GenBank/DDBJ databases">
        <title>OnivRS2 (Oryza nivara Reference Sequence Version 2).</title>
        <authorList>
            <person name="Zhang J."/>
            <person name="Kudrna D."/>
            <person name="Lee S."/>
            <person name="Talag J."/>
            <person name="Rajasekar S."/>
            <person name="Welchert J."/>
            <person name="Hsing Y.-I."/>
            <person name="Wing R.A."/>
        </authorList>
    </citation>
    <scope>NUCLEOTIDE SEQUENCE [LARGE SCALE GENOMIC DNA]</scope>
    <source>
        <strain evidence="1">SL10</strain>
    </source>
</reference>
<proteinExistence type="predicted"/>
<reference evidence="1" key="1">
    <citation type="submission" date="2015-04" db="UniProtKB">
        <authorList>
            <consortium name="EnsemblPlants"/>
        </authorList>
    </citation>
    <scope>IDENTIFICATION</scope>
    <source>
        <strain evidence="1">SL10</strain>
    </source>
</reference>
<keyword evidence="2" id="KW-1185">Reference proteome</keyword>
<accession>A0A0E0I063</accession>
<dbReference type="EnsemblPlants" id="ONIVA07G11250.1">
    <property type="protein sequence ID" value="ONIVA07G11250.1"/>
    <property type="gene ID" value="ONIVA07G11250"/>
</dbReference>
<evidence type="ECO:0000313" key="1">
    <source>
        <dbReference type="EnsemblPlants" id="ONIVA07G11250.1"/>
    </source>
</evidence>
<dbReference type="Proteomes" id="UP000006591">
    <property type="component" value="Chromosome 7"/>
</dbReference>
<dbReference type="Gramene" id="ONIVA07G11250.1">
    <property type="protein sequence ID" value="ONIVA07G11250.1"/>
    <property type="gene ID" value="ONIVA07G11250"/>
</dbReference>
<dbReference type="AlphaFoldDB" id="A0A0E0I063"/>
<name>A0A0E0I063_ORYNI</name>
<evidence type="ECO:0000313" key="2">
    <source>
        <dbReference type="Proteomes" id="UP000006591"/>
    </source>
</evidence>
<sequence>MASPAAAPKSSVVPVLKIRVSLVSLTLTTSQGILSSMATGDGHSRTRSESVQLEDSLGNQGFRSRWRRFLNKQKDECGSTEERYWGVCDQFSIGRNFLLIPNPTPKTYGTNCWTVKKSS</sequence>
<protein>
    <submittedName>
        <fullName evidence="1">Uncharacterized protein</fullName>
    </submittedName>
</protein>
<dbReference type="HOGENOM" id="CLU_2065294_0_0_1"/>
<organism evidence="1">
    <name type="scientific">Oryza nivara</name>
    <name type="common">Indian wild rice</name>
    <name type="synonym">Oryza sativa f. spontanea</name>
    <dbReference type="NCBI Taxonomy" id="4536"/>
    <lineage>
        <taxon>Eukaryota</taxon>
        <taxon>Viridiplantae</taxon>
        <taxon>Streptophyta</taxon>
        <taxon>Embryophyta</taxon>
        <taxon>Tracheophyta</taxon>
        <taxon>Spermatophyta</taxon>
        <taxon>Magnoliopsida</taxon>
        <taxon>Liliopsida</taxon>
        <taxon>Poales</taxon>
        <taxon>Poaceae</taxon>
        <taxon>BOP clade</taxon>
        <taxon>Oryzoideae</taxon>
        <taxon>Oryzeae</taxon>
        <taxon>Oryzinae</taxon>
        <taxon>Oryza</taxon>
    </lineage>
</organism>